<dbReference type="AlphaFoldDB" id="A0A8S9ZDR9"/>
<feature type="non-terminal residue" evidence="1">
    <location>
        <position position="1"/>
    </location>
</feature>
<sequence>CSSIAALWLSSVFLLFSPFHLALFTKLHTTIFTTKKHSSSPRQRKRVCEMSTAASIQIHHGK</sequence>
<comment type="caution">
    <text evidence="1">The sequence shown here is derived from an EMBL/GenBank/DDBJ whole genome shotgun (WGS) entry which is preliminary data.</text>
</comment>
<name>A0A8S9ZDR9_9BILA</name>
<dbReference type="EMBL" id="JABEBT010000139">
    <property type="protein sequence ID" value="KAF7629863.1"/>
    <property type="molecule type" value="Genomic_DNA"/>
</dbReference>
<proteinExistence type="predicted"/>
<dbReference type="OrthoDB" id="5890536at2759"/>
<organism evidence="1 2">
    <name type="scientific">Meloidogyne graminicola</name>
    <dbReference type="NCBI Taxonomy" id="189291"/>
    <lineage>
        <taxon>Eukaryota</taxon>
        <taxon>Metazoa</taxon>
        <taxon>Ecdysozoa</taxon>
        <taxon>Nematoda</taxon>
        <taxon>Chromadorea</taxon>
        <taxon>Rhabditida</taxon>
        <taxon>Tylenchina</taxon>
        <taxon>Tylenchomorpha</taxon>
        <taxon>Tylenchoidea</taxon>
        <taxon>Meloidogynidae</taxon>
        <taxon>Meloidogyninae</taxon>
        <taxon>Meloidogyne</taxon>
    </lineage>
</organism>
<dbReference type="Proteomes" id="UP000605970">
    <property type="component" value="Unassembled WGS sequence"/>
</dbReference>
<gene>
    <name evidence="1" type="ORF">Mgra_00009139</name>
</gene>
<protein>
    <submittedName>
        <fullName evidence="1">Uncharacterized protein</fullName>
    </submittedName>
</protein>
<evidence type="ECO:0000313" key="1">
    <source>
        <dbReference type="EMBL" id="KAF7629863.1"/>
    </source>
</evidence>
<evidence type="ECO:0000313" key="2">
    <source>
        <dbReference type="Proteomes" id="UP000605970"/>
    </source>
</evidence>
<keyword evidence="2" id="KW-1185">Reference proteome</keyword>
<accession>A0A8S9ZDR9</accession>
<reference evidence="1" key="1">
    <citation type="journal article" date="2020" name="Ecol. Evol.">
        <title>Genome structure and content of the rice root-knot nematode (Meloidogyne graminicola).</title>
        <authorList>
            <person name="Phan N.T."/>
            <person name="Danchin E.G.J."/>
            <person name="Klopp C."/>
            <person name="Perfus-Barbeoch L."/>
            <person name="Kozlowski D.K."/>
            <person name="Koutsovoulos G.D."/>
            <person name="Lopez-Roques C."/>
            <person name="Bouchez O."/>
            <person name="Zahm M."/>
            <person name="Besnard G."/>
            <person name="Bellafiore S."/>
        </authorList>
    </citation>
    <scope>NUCLEOTIDE SEQUENCE</scope>
    <source>
        <strain evidence="1">VN-18</strain>
    </source>
</reference>